<evidence type="ECO:0000256" key="5">
    <source>
        <dbReference type="SAM" id="SignalP"/>
    </source>
</evidence>
<keyword evidence="3" id="KW-0964">Secreted</keyword>
<name>A0A9J7G809_CRIGR</name>
<keyword evidence="4 5" id="KW-0732">Signal</keyword>
<dbReference type="RefSeq" id="XP_027278531.1">
    <property type="nucleotide sequence ID" value="XM_027422730.1"/>
</dbReference>
<evidence type="ECO:0000256" key="2">
    <source>
        <dbReference type="ARBA" id="ARBA00006889"/>
    </source>
</evidence>
<dbReference type="InterPro" id="IPR002345">
    <property type="entry name" value="Lipocalin"/>
</dbReference>
<dbReference type="Pfam" id="PF00061">
    <property type="entry name" value="Lipocalin"/>
    <property type="match status" value="1"/>
</dbReference>
<dbReference type="Proteomes" id="UP001108280">
    <property type="component" value="Chromosome 6"/>
</dbReference>
<dbReference type="PANTHER" id="PTHR11430">
    <property type="entry name" value="LIPOCALIN"/>
    <property type="match status" value="1"/>
</dbReference>
<dbReference type="GO" id="GO:0036094">
    <property type="term" value="F:small molecule binding"/>
    <property type="evidence" value="ECO:0007669"/>
    <property type="project" value="InterPro"/>
</dbReference>
<feature type="domain" description="Lipocalin/cytosolic fatty-acid binding" evidence="6">
    <location>
        <begin position="47"/>
        <end position="184"/>
    </location>
</feature>
<evidence type="ECO:0000256" key="4">
    <source>
        <dbReference type="ARBA" id="ARBA00022729"/>
    </source>
</evidence>
<dbReference type="InterPro" id="IPR012674">
    <property type="entry name" value="Calycin"/>
</dbReference>
<dbReference type="PANTHER" id="PTHR11430:SF5">
    <property type="entry name" value="VOMERONASAL SECRETORY PROTEIN 2"/>
    <property type="match status" value="1"/>
</dbReference>
<evidence type="ECO:0000259" key="6">
    <source>
        <dbReference type="Pfam" id="PF00061"/>
    </source>
</evidence>
<dbReference type="Gene3D" id="2.40.128.20">
    <property type="match status" value="1"/>
</dbReference>
<comment type="subcellular location">
    <subcellularLocation>
        <location evidence="1">Secreted</location>
    </subcellularLocation>
</comment>
<dbReference type="SUPFAM" id="SSF50814">
    <property type="entry name" value="Lipocalins"/>
    <property type="match status" value="1"/>
</dbReference>
<sequence>MTDMDLSRRGQSLEMKSLLLTVTLFVLVAVLQAQDDLPFLSEDKNVSGTWYRKATVSNVNITESERPMEEFPFVMRTLEKGKIEITVTTMLNGECIQREFMMDKKKPGQYTAFWNMFLLYIYELPVMDHYIFYSEMKVLEQKVYVGELIGKDPTENHEALEDFKKFTERKGFPQENIIVPKQREMCVPVDDNDAPHSCKS</sequence>
<feature type="signal peptide" evidence="5">
    <location>
        <begin position="1"/>
        <end position="33"/>
    </location>
</feature>
<keyword evidence="7" id="KW-1185">Reference proteome</keyword>
<dbReference type="OrthoDB" id="9621919at2759"/>
<reference evidence="7" key="2">
    <citation type="journal article" date="2020" name="Biotechnol. Bioeng.">
        <title>Chromosome-scale scaffolds for the Chinese hamster reference genome assembly to facilitate the study of the CHO epigenome.</title>
        <authorList>
            <person name="Hilliard W."/>
            <person name="MacDonald M."/>
            <person name="Lee K.H."/>
        </authorList>
    </citation>
    <scope>NUCLEOTIDE SEQUENCE [LARGE SCALE GENOMIC DNA]</scope>
    <source>
        <strain evidence="7">17A/GY</strain>
    </source>
</reference>
<gene>
    <name evidence="8" type="primary">LOC113836462</name>
</gene>
<dbReference type="AlphaFoldDB" id="A0A9J7G809"/>
<dbReference type="GO" id="GO:0005615">
    <property type="term" value="C:extracellular space"/>
    <property type="evidence" value="ECO:0007669"/>
    <property type="project" value="TreeGrafter"/>
</dbReference>
<feature type="chain" id="PRO_5039953627" evidence="5">
    <location>
        <begin position="34"/>
        <end position="200"/>
    </location>
</feature>
<protein>
    <submittedName>
        <fullName evidence="8">Vomeronasal secretory protein 2-like</fullName>
    </submittedName>
</protein>
<reference evidence="7" key="1">
    <citation type="journal article" date="2018" name="Biotechnol. Bioeng.">
        <title>A reference genome of the Chinese hamster based on a hybrid assembly strategy.</title>
        <authorList>
            <person name="Rupp O."/>
            <person name="MacDonald M.L."/>
            <person name="Li S."/>
            <person name="Dhiman H."/>
            <person name="Polson S."/>
            <person name="Griep S."/>
            <person name="Heffner K."/>
            <person name="Hernandez I."/>
            <person name="Brinkrolf K."/>
            <person name="Jadhav V."/>
            <person name="Samoudi M."/>
            <person name="Hao H."/>
            <person name="Kingham B."/>
            <person name="Goesmann A."/>
            <person name="Betenbaugh M.J."/>
            <person name="Lewis N.E."/>
            <person name="Borth N."/>
            <person name="Lee K.H."/>
        </authorList>
    </citation>
    <scope>NUCLEOTIDE SEQUENCE [LARGE SCALE GENOMIC DNA]</scope>
    <source>
        <strain evidence="7">17A/GY</strain>
    </source>
</reference>
<organism evidence="7 8">
    <name type="scientific">Cricetulus griseus</name>
    <name type="common">Chinese hamster</name>
    <name type="synonym">Cricetulus barabensis griseus</name>
    <dbReference type="NCBI Taxonomy" id="10029"/>
    <lineage>
        <taxon>Eukaryota</taxon>
        <taxon>Metazoa</taxon>
        <taxon>Chordata</taxon>
        <taxon>Craniata</taxon>
        <taxon>Vertebrata</taxon>
        <taxon>Euteleostomi</taxon>
        <taxon>Mammalia</taxon>
        <taxon>Eutheria</taxon>
        <taxon>Euarchontoglires</taxon>
        <taxon>Glires</taxon>
        <taxon>Rodentia</taxon>
        <taxon>Myomorpha</taxon>
        <taxon>Muroidea</taxon>
        <taxon>Cricetidae</taxon>
        <taxon>Cricetinae</taxon>
        <taxon>Cricetulus</taxon>
    </lineage>
</organism>
<dbReference type="GeneID" id="113836462"/>
<proteinExistence type="inferred from homology"/>
<evidence type="ECO:0000313" key="7">
    <source>
        <dbReference type="Proteomes" id="UP001108280"/>
    </source>
</evidence>
<comment type="similarity">
    <text evidence="2">Belongs to the calycin superfamily. Lipocalin family.</text>
</comment>
<evidence type="ECO:0000313" key="8">
    <source>
        <dbReference type="RefSeq" id="XP_027278531.1"/>
    </source>
</evidence>
<dbReference type="KEGG" id="cge:113836462"/>
<evidence type="ECO:0000256" key="1">
    <source>
        <dbReference type="ARBA" id="ARBA00004613"/>
    </source>
</evidence>
<evidence type="ECO:0000256" key="3">
    <source>
        <dbReference type="ARBA" id="ARBA00022525"/>
    </source>
</evidence>
<reference evidence="8" key="3">
    <citation type="submission" date="2025-08" db="UniProtKB">
        <authorList>
            <consortium name="RefSeq"/>
        </authorList>
    </citation>
    <scope>IDENTIFICATION</scope>
    <source>
        <strain evidence="8">17A/GY</strain>
        <tissue evidence="8">Liver</tissue>
    </source>
</reference>
<accession>A0A9J7G809</accession>
<dbReference type="PRINTS" id="PR01175">
    <property type="entry name" value="VNEBNERGLAND"/>
</dbReference>
<dbReference type="InterPro" id="IPR002450">
    <property type="entry name" value="von_Ebner_gland"/>
</dbReference>
<dbReference type="InterPro" id="IPR000566">
    <property type="entry name" value="Lipocln_cytosolic_FA-bd_dom"/>
</dbReference>